<protein>
    <recommendedName>
        <fullName evidence="8">transketolase</fullName>
        <ecNumber evidence="8">2.2.1.1</ecNumber>
    </recommendedName>
</protein>
<dbReference type="NCBIfam" id="NF004559">
    <property type="entry name" value="PRK05899.2-5"/>
    <property type="match status" value="1"/>
</dbReference>
<comment type="cofactor">
    <cofactor evidence="2">
        <name>Mn(2+)</name>
        <dbReference type="ChEBI" id="CHEBI:29035"/>
    </cofactor>
</comment>
<gene>
    <name evidence="15" type="ORF">NEMVEDRAFT_v1g87200</name>
</gene>
<dbReference type="AlphaFoldDB" id="A7RMW9"/>
<comment type="subunit">
    <text evidence="7">Homodimer.</text>
</comment>
<reference evidence="15 16" key="1">
    <citation type="journal article" date="2007" name="Science">
        <title>Sea anemone genome reveals ancestral eumetazoan gene repertoire and genomic organization.</title>
        <authorList>
            <person name="Putnam N.H."/>
            <person name="Srivastava M."/>
            <person name="Hellsten U."/>
            <person name="Dirks B."/>
            <person name="Chapman J."/>
            <person name="Salamov A."/>
            <person name="Terry A."/>
            <person name="Shapiro H."/>
            <person name="Lindquist E."/>
            <person name="Kapitonov V.V."/>
            <person name="Jurka J."/>
            <person name="Genikhovich G."/>
            <person name="Grigoriev I.V."/>
            <person name="Lucas S.M."/>
            <person name="Steele R.E."/>
            <person name="Finnerty J.R."/>
            <person name="Technau U."/>
            <person name="Martindale M.Q."/>
            <person name="Rokhsar D.S."/>
        </authorList>
    </citation>
    <scope>NUCLEOTIDE SEQUENCE [LARGE SCALE GENOMIC DNA]</scope>
    <source>
        <strain evidence="16">CH2 X CH6</strain>
    </source>
</reference>
<keyword evidence="11" id="KW-0106">Calcium</keyword>
<dbReference type="FunFam" id="3.40.50.970:FF:000033">
    <property type="entry name" value="Transketolase isoform 1"/>
    <property type="match status" value="1"/>
</dbReference>
<dbReference type="InterPro" id="IPR020826">
    <property type="entry name" value="Transketolase_BS"/>
</dbReference>
<keyword evidence="10" id="KW-0479">Metal-binding</keyword>
<dbReference type="Pfam" id="PF02779">
    <property type="entry name" value="Transket_pyr"/>
    <property type="match status" value="1"/>
</dbReference>
<comment type="cofactor">
    <cofactor evidence="4">
        <name>Mg(2+)</name>
        <dbReference type="ChEBI" id="CHEBI:18420"/>
    </cofactor>
</comment>
<evidence type="ECO:0000313" key="15">
    <source>
        <dbReference type="EMBL" id="EDO47218.1"/>
    </source>
</evidence>
<evidence type="ECO:0000256" key="8">
    <source>
        <dbReference type="ARBA" id="ARBA00013152"/>
    </source>
</evidence>
<evidence type="ECO:0000256" key="1">
    <source>
        <dbReference type="ARBA" id="ARBA00001913"/>
    </source>
</evidence>
<dbReference type="InParanoid" id="A7RMW9"/>
<evidence type="ECO:0000313" key="16">
    <source>
        <dbReference type="Proteomes" id="UP000001593"/>
    </source>
</evidence>
<evidence type="ECO:0000256" key="4">
    <source>
        <dbReference type="ARBA" id="ARBA00001946"/>
    </source>
</evidence>
<dbReference type="InterPro" id="IPR005474">
    <property type="entry name" value="Transketolase_N"/>
</dbReference>
<evidence type="ECO:0000256" key="7">
    <source>
        <dbReference type="ARBA" id="ARBA00011738"/>
    </source>
</evidence>
<proteinExistence type="inferred from homology"/>
<dbReference type="CDD" id="cd07033">
    <property type="entry name" value="TPP_PYR_DXS_TK_like"/>
    <property type="match status" value="1"/>
</dbReference>
<dbReference type="PROSITE" id="PS00802">
    <property type="entry name" value="TRANSKETOLASE_2"/>
    <property type="match status" value="1"/>
</dbReference>
<evidence type="ECO:0000256" key="2">
    <source>
        <dbReference type="ARBA" id="ARBA00001936"/>
    </source>
</evidence>
<dbReference type="GO" id="GO:0004802">
    <property type="term" value="F:transketolase activity"/>
    <property type="evidence" value="ECO:0000318"/>
    <property type="project" value="GO_Central"/>
</dbReference>
<dbReference type="CDD" id="cd02012">
    <property type="entry name" value="TPP_TK"/>
    <property type="match status" value="1"/>
</dbReference>
<comment type="cofactor">
    <cofactor evidence="1">
        <name>Ca(2+)</name>
        <dbReference type="ChEBI" id="CHEBI:29108"/>
    </cofactor>
</comment>
<dbReference type="InterPro" id="IPR033248">
    <property type="entry name" value="Transketolase_C"/>
</dbReference>
<evidence type="ECO:0000259" key="14">
    <source>
        <dbReference type="SMART" id="SM00861"/>
    </source>
</evidence>
<dbReference type="EC" id="2.2.1.1" evidence="8"/>
<feature type="domain" description="Transketolase-like pyrimidine-binding" evidence="14">
    <location>
        <begin position="318"/>
        <end position="479"/>
    </location>
</feature>
<dbReference type="GO" id="GO:0030976">
    <property type="term" value="F:thiamine pyrophosphate binding"/>
    <property type="evidence" value="ECO:0000318"/>
    <property type="project" value="GO_Central"/>
</dbReference>
<accession>A7RMW9</accession>
<dbReference type="OMA" id="VRVIHVM"/>
<comment type="similarity">
    <text evidence="6">Belongs to the transketolase family.</text>
</comment>
<dbReference type="PhylomeDB" id="A7RMW9"/>
<keyword evidence="12" id="KW-0460">Magnesium</keyword>
<evidence type="ECO:0000256" key="6">
    <source>
        <dbReference type="ARBA" id="ARBA00007131"/>
    </source>
</evidence>
<dbReference type="HOGENOM" id="CLU_009227_3_0_1"/>
<evidence type="ECO:0000256" key="11">
    <source>
        <dbReference type="ARBA" id="ARBA00022837"/>
    </source>
</evidence>
<dbReference type="Pfam" id="PF02780">
    <property type="entry name" value="Transketolase_C"/>
    <property type="match status" value="1"/>
</dbReference>
<dbReference type="InterPro" id="IPR029061">
    <property type="entry name" value="THDP-binding"/>
</dbReference>
<name>A7RMW9_NEMVE</name>
<dbReference type="InterPro" id="IPR009014">
    <property type="entry name" value="Transketo_C/PFOR_II"/>
</dbReference>
<evidence type="ECO:0000256" key="5">
    <source>
        <dbReference type="ARBA" id="ARBA00001964"/>
    </source>
</evidence>
<evidence type="ECO:0000256" key="12">
    <source>
        <dbReference type="ARBA" id="ARBA00022842"/>
    </source>
</evidence>
<dbReference type="Proteomes" id="UP000001593">
    <property type="component" value="Unassembled WGS sequence"/>
</dbReference>
<dbReference type="Gene3D" id="3.40.50.970">
    <property type="match status" value="2"/>
</dbReference>
<keyword evidence="13" id="KW-0786">Thiamine pyrophosphate</keyword>
<dbReference type="eggNOG" id="KOG0523">
    <property type="taxonomic scope" value="Eukaryota"/>
</dbReference>
<dbReference type="InterPro" id="IPR005475">
    <property type="entry name" value="Transketolase-like_Pyr-bd"/>
</dbReference>
<dbReference type="Gene3D" id="3.40.50.920">
    <property type="match status" value="1"/>
</dbReference>
<dbReference type="SMART" id="SM00861">
    <property type="entry name" value="Transket_pyr"/>
    <property type="match status" value="1"/>
</dbReference>
<dbReference type="KEGG" id="nve:5519341"/>
<dbReference type="PANTHER" id="PTHR43195">
    <property type="entry name" value="TRANSKETOLASE"/>
    <property type="match status" value="1"/>
</dbReference>
<dbReference type="GO" id="GO:0046872">
    <property type="term" value="F:metal ion binding"/>
    <property type="evidence" value="ECO:0007669"/>
    <property type="project" value="UniProtKB-KW"/>
</dbReference>
<dbReference type="SUPFAM" id="SSF52518">
    <property type="entry name" value="Thiamin diphosphate-binding fold (THDP-binding)"/>
    <property type="match status" value="2"/>
</dbReference>
<organism evidence="15 16">
    <name type="scientific">Nematostella vectensis</name>
    <name type="common">Starlet sea anemone</name>
    <dbReference type="NCBI Taxonomy" id="45351"/>
    <lineage>
        <taxon>Eukaryota</taxon>
        <taxon>Metazoa</taxon>
        <taxon>Cnidaria</taxon>
        <taxon>Anthozoa</taxon>
        <taxon>Hexacorallia</taxon>
        <taxon>Actiniaria</taxon>
        <taxon>Edwardsiidae</taxon>
        <taxon>Nematostella</taxon>
    </lineage>
</organism>
<evidence type="ECO:0000256" key="13">
    <source>
        <dbReference type="ARBA" id="ARBA00023052"/>
    </source>
</evidence>
<dbReference type="SUPFAM" id="SSF52922">
    <property type="entry name" value="TK C-terminal domain-like"/>
    <property type="match status" value="1"/>
</dbReference>
<dbReference type="STRING" id="45351.A7RMW9"/>
<dbReference type="GO" id="GO:0005737">
    <property type="term" value="C:cytoplasm"/>
    <property type="evidence" value="ECO:0007669"/>
    <property type="project" value="UniProtKB-ARBA"/>
</dbReference>
<comment type="cofactor">
    <cofactor evidence="3">
        <name>Co(2+)</name>
        <dbReference type="ChEBI" id="CHEBI:48828"/>
    </cofactor>
</comment>
<dbReference type="EMBL" id="DS469521">
    <property type="protein sequence ID" value="EDO47218.1"/>
    <property type="molecule type" value="Genomic_DNA"/>
</dbReference>
<dbReference type="FunFam" id="3.40.50.970:FF:000129">
    <property type="entry name" value="Transketolase"/>
    <property type="match status" value="1"/>
</dbReference>
<keyword evidence="16" id="KW-1185">Reference proteome</keyword>
<dbReference type="FunCoup" id="A7RMW9">
    <property type="interactions" value="700"/>
</dbReference>
<dbReference type="InterPro" id="IPR051424">
    <property type="entry name" value="Transketolase-like"/>
</dbReference>
<dbReference type="PANTHER" id="PTHR43195:SF1">
    <property type="entry name" value="FI06132P-RELATED"/>
    <property type="match status" value="1"/>
</dbReference>
<comment type="cofactor">
    <cofactor evidence="5">
        <name>thiamine diphosphate</name>
        <dbReference type="ChEBI" id="CHEBI:58937"/>
    </cofactor>
</comment>
<evidence type="ECO:0000256" key="9">
    <source>
        <dbReference type="ARBA" id="ARBA00022679"/>
    </source>
</evidence>
<sequence length="624" mass="67378">MDTYQSPSQEIIRSLRNIANKLRILSIKATNAAKSGHPTSCTSIAELISVLFFHTMRYKVSNPRDASSDRFVLSKGHAAPILYAAWCEAGLFSQDHLMTLRKIDSELEGHPVPRQVFTDVGTGSLGQGLSCACGMAYMGKHIDKASYRVFCLLGDGESAEGAVWEAMSFASFYKLDNLVAIFDVNRLGQSQPTALQHKMDVYRQRAEAFGWNAIVIDGHDVEAVCRAFHEAEITTGKPTCLLAKTFKGRGIIGVEDNDGFHGKALGDKAEPAIAHLEKLIKGPVYYHNPRPVIEDAPLLKQTEVKLSEPPNYTLGQKLPIRNAYGTALAKLGTSCDRVVALDGDMKNSTFSITFMNAHPDRFIECFIAEQNMVGVAVGCATRGRAIPFVSTFAAFLCRASDQIRMAAVSQSSVNFVGSHVGCSIGEDGASQMALEDMAMFRALPGSVVFYPSDAVACERAVELAANYPGITFTRATRPDSAVIYANDEPFAIGKAKVVRQSEDDHVLVIAAGVTLDEAMKAANHLELEGIHVRILDPFTVKPIDKAGIVANAKAANGKVVVVEDHYYEGGLGEAVFSAIVECGFRVRHLAVPRVPQSGPCAALLEMFGISAGCIIKTVKELVGQ</sequence>
<dbReference type="Pfam" id="PF00456">
    <property type="entry name" value="Transketolase_N"/>
    <property type="match status" value="1"/>
</dbReference>
<keyword evidence="9" id="KW-0808">Transferase</keyword>
<evidence type="ECO:0000256" key="10">
    <source>
        <dbReference type="ARBA" id="ARBA00022723"/>
    </source>
</evidence>
<evidence type="ECO:0000256" key="3">
    <source>
        <dbReference type="ARBA" id="ARBA00001941"/>
    </source>
</evidence>